<name>A0AAD4IQ15_PERFH</name>
<dbReference type="InterPro" id="IPR035513">
    <property type="entry name" value="Invertase/methylesterase_inhib"/>
</dbReference>
<evidence type="ECO:0000256" key="4">
    <source>
        <dbReference type="SAM" id="SignalP"/>
    </source>
</evidence>
<accession>A0AAD4IQ15</accession>
<keyword evidence="2" id="KW-1015">Disulfide bond</keyword>
<dbReference type="InterPro" id="IPR052421">
    <property type="entry name" value="PCW_Enzyme_Inhibitor"/>
</dbReference>
<dbReference type="NCBIfam" id="TIGR01614">
    <property type="entry name" value="PME_inhib"/>
    <property type="match status" value="1"/>
</dbReference>
<dbReference type="SUPFAM" id="SSF101148">
    <property type="entry name" value="Plant invertase/pectin methylesterase inhibitor"/>
    <property type="match status" value="1"/>
</dbReference>
<proteinExistence type="inferred from homology"/>
<dbReference type="InterPro" id="IPR006501">
    <property type="entry name" value="Pectinesterase_inhib_dom"/>
</dbReference>
<feature type="chain" id="PRO_5042087283" description="Pectinesterase inhibitor domain-containing protein" evidence="4">
    <location>
        <begin position="23"/>
        <end position="175"/>
    </location>
</feature>
<organism evidence="6 7">
    <name type="scientific">Perilla frutescens var. hirtella</name>
    <name type="common">Perilla citriodora</name>
    <name type="synonym">Perilla setoyensis</name>
    <dbReference type="NCBI Taxonomy" id="608512"/>
    <lineage>
        <taxon>Eukaryota</taxon>
        <taxon>Viridiplantae</taxon>
        <taxon>Streptophyta</taxon>
        <taxon>Embryophyta</taxon>
        <taxon>Tracheophyta</taxon>
        <taxon>Spermatophyta</taxon>
        <taxon>Magnoliopsida</taxon>
        <taxon>eudicotyledons</taxon>
        <taxon>Gunneridae</taxon>
        <taxon>Pentapetalae</taxon>
        <taxon>asterids</taxon>
        <taxon>lamiids</taxon>
        <taxon>Lamiales</taxon>
        <taxon>Lamiaceae</taxon>
        <taxon>Nepetoideae</taxon>
        <taxon>Elsholtzieae</taxon>
        <taxon>Perilla</taxon>
    </lineage>
</organism>
<evidence type="ECO:0000256" key="3">
    <source>
        <dbReference type="ARBA" id="ARBA00038471"/>
    </source>
</evidence>
<evidence type="ECO:0000313" key="6">
    <source>
        <dbReference type="EMBL" id="KAH6756997.1"/>
    </source>
</evidence>
<evidence type="ECO:0000256" key="1">
    <source>
        <dbReference type="ARBA" id="ARBA00022729"/>
    </source>
</evidence>
<reference evidence="6 7" key="1">
    <citation type="journal article" date="2021" name="Nat. Commun.">
        <title>Incipient diploidization of the medicinal plant Perilla within 10,000 years.</title>
        <authorList>
            <person name="Zhang Y."/>
            <person name="Shen Q."/>
            <person name="Leng L."/>
            <person name="Zhang D."/>
            <person name="Chen S."/>
            <person name="Shi Y."/>
            <person name="Ning Z."/>
            <person name="Chen S."/>
        </authorList>
    </citation>
    <scope>NUCLEOTIDE SEQUENCE [LARGE SCALE GENOMIC DNA]</scope>
    <source>
        <strain evidence="7">cv. PC099</strain>
    </source>
</reference>
<dbReference type="CDD" id="cd15797">
    <property type="entry name" value="PMEI"/>
    <property type="match status" value="1"/>
</dbReference>
<evidence type="ECO:0000256" key="2">
    <source>
        <dbReference type="ARBA" id="ARBA00023157"/>
    </source>
</evidence>
<feature type="domain" description="Pectinesterase inhibitor" evidence="5">
    <location>
        <begin position="28"/>
        <end position="169"/>
    </location>
</feature>
<gene>
    <name evidence="6" type="ORF">C2S53_009231</name>
</gene>
<dbReference type="EMBL" id="SDAM02029498">
    <property type="protein sequence ID" value="KAH6756997.1"/>
    <property type="molecule type" value="Genomic_DNA"/>
</dbReference>
<protein>
    <recommendedName>
        <fullName evidence="5">Pectinesterase inhibitor domain-containing protein</fullName>
    </recommendedName>
</protein>
<keyword evidence="7" id="KW-1185">Reference proteome</keyword>
<evidence type="ECO:0000313" key="7">
    <source>
        <dbReference type="Proteomes" id="UP001190926"/>
    </source>
</evidence>
<dbReference type="Pfam" id="PF04043">
    <property type="entry name" value="PMEI"/>
    <property type="match status" value="1"/>
</dbReference>
<feature type="signal peptide" evidence="4">
    <location>
        <begin position="1"/>
        <end position="22"/>
    </location>
</feature>
<dbReference type="GO" id="GO:0046910">
    <property type="term" value="F:pectinesterase inhibitor activity"/>
    <property type="evidence" value="ECO:0007669"/>
    <property type="project" value="InterPro"/>
</dbReference>
<keyword evidence="1 4" id="KW-0732">Signal</keyword>
<comment type="caution">
    <text evidence="6">The sequence shown here is derived from an EMBL/GenBank/DDBJ whole genome shotgun (WGS) entry which is preliminary data.</text>
</comment>
<dbReference type="PANTHER" id="PTHR36710">
    <property type="entry name" value="PECTINESTERASE INHIBITOR-LIKE"/>
    <property type="match status" value="1"/>
</dbReference>
<dbReference type="SMART" id="SM00856">
    <property type="entry name" value="PMEI"/>
    <property type="match status" value="1"/>
</dbReference>
<dbReference type="Proteomes" id="UP001190926">
    <property type="component" value="Unassembled WGS sequence"/>
</dbReference>
<dbReference type="InterPro" id="IPR034086">
    <property type="entry name" value="PMEI_plant"/>
</dbReference>
<comment type="similarity">
    <text evidence="3">Belongs to the PMEI family.</text>
</comment>
<dbReference type="AlphaFoldDB" id="A0AAD4IQ15"/>
<dbReference type="Gene3D" id="1.20.140.40">
    <property type="entry name" value="Invertase/pectin methylesterase inhibitor family protein"/>
    <property type="match status" value="1"/>
</dbReference>
<sequence>MATFSLYTSSSLILLLLSLTTGDLLLRTDAAALNDVCSQTKEQARCITLLKSSDTRSPTAALPELGQIAIVAATDSAGDVKIKVHNLGLSERDPKLKSVYLACEDLYFKALDQLLIAPEYLQKREYNKLLAVAGVVRNSVSGCASAVQNNGGLRQGNIDTGVLADAIAVVAKKLS</sequence>
<dbReference type="PANTHER" id="PTHR36710:SF8">
    <property type="entry name" value="PECTINESTERASE INHIBITOR-LIKE"/>
    <property type="match status" value="1"/>
</dbReference>
<evidence type="ECO:0000259" key="5">
    <source>
        <dbReference type="SMART" id="SM00856"/>
    </source>
</evidence>